<feature type="compositionally biased region" description="Low complexity" evidence="2">
    <location>
        <begin position="454"/>
        <end position="463"/>
    </location>
</feature>
<dbReference type="RefSeq" id="WP_081978866.1">
    <property type="nucleotide sequence ID" value="NZ_AXCY01000088.1"/>
</dbReference>
<evidence type="ECO:0000313" key="3">
    <source>
        <dbReference type="EMBL" id="KGM09573.1"/>
    </source>
</evidence>
<evidence type="ECO:0000313" key="4">
    <source>
        <dbReference type="Proteomes" id="UP000029839"/>
    </source>
</evidence>
<feature type="region of interest" description="Disordered" evidence="2">
    <location>
        <begin position="444"/>
        <end position="471"/>
    </location>
</feature>
<proteinExistence type="predicted"/>
<keyword evidence="1" id="KW-0560">Oxidoreductase</keyword>
<dbReference type="Proteomes" id="UP000029839">
    <property type="component" value="Unassembled WGS sequence"/>
</dbReference>
<dbReference type="PANTHER" id="PTHR43539">
    <property type="entry name" value="FLAVIN-BINDING MONOOXYGENASE-LIKE PROTEIN (AFU_ORTHOLOGUE AFUA_4G09220)"/>
    <property type="match status" value="1"/>
</dbReference>
<dbReference type="GO" id="GO:0050660">
    <property type="term" value="F:flavin adenine dinucleotide binding"/>
    <property type="evidence" value="ECO:0007669"/>
    <property type="project" value="TreeGrafter"/>
</dbReference>
<reference evidence="3 4" key="1">
    <citation type="submission" date="2013-08" db="EMBL/GenBank/DDBJ databases">
        <title>Genome sequencing of Cellulomonas carbonis T26.</title>
        <authorList>
            <person name="Chen F."/>
            <person name="Li Y."/>
            <person name="Wang G."/>
        </authorList>
    </citation>
    <scope>NUCLEOTIDE SEQUENCE [LARGE SCALE GENOMIC DNA]</scope>
    <source>
        <strain evidence="3 4">T26</strain>
    </source>
</reference>
<dbReference type="OrthoDB" id="7279140at2"/>
<protein>
    <submittedName>
        <fullName evidence="3">Flavoprotein</fullName>
    </submittedName>
</protein>
<dbReference type="SUPFAM" id="SSF51905">
    <property type="entry name" value="FAD/NAD(P)-binding domain"/>
    <property type="match status" value="1"/>
</dbReference>
<gene>
    <name evidence="3" type="ORF">N868_01490</name>
</gene>
<dbReference type="PANTHER" id="PTHR43539:SF78">
    <property type="entry name" value="FLAVIN-CONTAINING MONOOXYGENASE"/>
    <property type="match status" value="1"/>
</dbReference>
<accession>A0A0A0BM29</accession>
<dbReference type="AlphaFoldDB" id="A0A0A0BM29"/>
<dbReference type="Gene3D" id="3.50.50.60">
    <property type="entry name" value="FAD/NAD(P)-binding domain"/>
    <property type="match status" value="1"/>
</dbReference>
<evidence type="ECO:0000256" key="2">
    <source>
        <dbReference type="SAM" id="MobiDB-lite"/>
    </source>
</evidence>
<dbReference type="Pfam" id="PF13738">
    <property type="entry name" value="Pyr_redox_3"/>
    <property type="match status" value="1"/>
</dbReference>
<dbReference type="InterPro" id="IPR036188">
    <property type="entry name" value="FAD/NAD-bd_sf"/>
</dbReference>
<dbReference type="EMBL" id="AXCY01000088">
    <property type="protein sequence ID" value="KGM09573.1"/>
    <property type="molecule type" value="Genomic_DNA"/>
</dbReference>
<dbReference type="PRINTS" id="PR00368">
    <property type="entry name" value="FADPNR"/>
</dbReference>
<sequence>MSTTTDLPVVVIGAGPIGLAAAAHLTDRGLPFVVLEAGDAVGASVREWSHIRTFTPWRYVVDPTAEKLLAPTGWTRPTTPVPPTGAELVEHYLEPLARAVADSIRLGTRVVAVSREGMDRSRSVGRADRPFVVRVRTADGTTTDLRARAVVDASGTWADRNPLGASGLPAVGEPEAATAGFLVGPLPDVLGRDRERFAGRRTLVVGAGHSAANTLLALGRLAAEEPGTEVVWAIRGASPAKVYGGGAADELAARGALGSDLRSLVASGAVRLVTGVEVTALEVHDDTVTVVGATADGELRLTGLHAVAAATGFRPDLSILAEVRLDLDPGLEAPRALGPLIDPAYHSCGTVPPHGHRDLAQPDEGLYVVGMKSYGRAPTFLMTTGNEQVRSVVAAIAGDLAAADEVQLVLPETGVCSTNAAGVDTAAAGGCCGTATGVDGLDVPDEAHRDRPEGAPAQGFATGAAGGGLVA</sequence>
<name>A0A0A0BM29_9CELL</name>
<feature type="non-terminal residue" evidence="3">
    <location>
        <position position="471"/>
    </location>
</feature>
<keyword evidence="4" id="KW-1185">Reference proteome</keyword>
<dbReference type="InterPro" id="IPR050982">
    <property type="entry name" value="Auxin_biosynth/cation_transpt"/>
</dbReference>
<organism evidence="3 4">
    <name type="scientific">Cellulomonas carbonis T26</name>
    <dbReference type="NCBI Taxonomy" id="947969"/>
    <lineage>
        <taxon>Bacteria</taxon>
        <taxon>Bacillati</taxon>
        <taxon>Actinomycetota</taxon>
        <taxon>Actinomycetes</taxon>
        <taxon>Micrococcales</taxon>
        <taxon>Cellulomonadaceae</taxon>
        <taxon>Cellulomonas</taxon>
    </lineage>
</organism>
<comment type="caution">
    <text evidence="3">The sequence shown here is derived from an EMBL/GenBank/DDBJ whole genome shotgun (WGS) entry which is preliminary data.</text>
</comment>
<evidence type="ECO:0000256" key="1">
    <source>
        <dbReference type="ARBA" id="ARBA00023002"/>
    </source>
</evidence>
<dbReference type="PRINTS" id="PR00411">
    <property type="entry name" value="PNDRDTASEI"/>
</dbReference>
<dbReference type="GO" id="GO:0004497">
    <property type="term" value="F:monooxygenase activity"/>
    <property type="evidence" value="ECO:0007669"/>
    <property type="project" value="TreeGrafter"/>
</dbReference>
<reference evidence="3 4" key="2">
    <citation type="journal article" date="2015" name="Stand. Genomic Sci.">
        <title>Draft genome sequence of Cellulomonas carbonis T26(T) and comparative analysis of six Cellulomonas genomes.</title>
        <authorList>
            <person name="Zhuang W."/>
            <person name="Zhang S."/>
            <person name="Xia X."/>
            <person name="Wang G."/>
        </authorList>
    </citation>
    <scope>NUCLEOTIDE SEQUENCE [LARGE SCALE GENOMIC DNA]</scope>
    <source>
        <strain evidence="3 4">T26</strain>
    </source>
</reference>